<dbReference type="InterPro" id="IPR006116">
    <property type="entry name" value="NT_2-5OAS_ClassI-CCAase"/>
</dbReference>
<proteinExistence type="predicted"/>
<dbReference type="Pfam" id="PF18144">
    <property type="entry name" value="SMODS"/>
    <property type="match status" value="1"/>
</dbReference>
<accession>A0A942I4S7</accession>
<comment type="caution">
    <text evidence="2">The sequence shown here is derived from an EMBL/GenBank/DDBJ whole genome shotgun (WGS) entry which is preliminary data.</text>
</comment>
<dbReference type="InterPro" id="IPR053550">
    <property type="entry name" value="CD-NTase"/>
</dbReference>
<dbReference type="EMBL" id="JAGWCR010000017">
    <property type="protein sequence ID" value="MBS3651949.1"/>
    <property type="molecule type" value="Genomic_DNA"/>
</dbReference>
<keyword evidence="3" id="KW-1185">Reference proteome</keyword>
<dbReference type="GO" id="GO:0016779">
    <property type="term" value="F:nucleotidyltransferase activity"/>
    <property type="evidence" value="ECO:0007669"/>
    <property type="project" value="InterPro"/>
</dbReference>
<sequence length="293" mass="33466">MITTQEAFEKYRQRLELSETERKDTIKRHTEVRELIRADFAVDRDILTGSYGRSTKTKPLKDVDVFFILGQKERDKYRNKAPSELIDAFVKTLKKEYGEDAVEPGRRCATVEFEKNTKDEEGKVLSIDAVPAFDIGDCYEIPDRVLGKWIKTDPEIHAEQATKKNKELGGKWVPLVKMVKRWNRSAGKPIKPSFLIEVMMQDLVDAPFTTYPSEVRRFFAAALDGIGRSWPDPAGYGPPVSDQMTPQLIIAAKEQLRQAEMKAATAVRYEQQGRQGDAIALWREIMGKYFPTS</sequence>
<dbReference type="SUPFAM" id="SSF81301">
    <property type="entry name" value="Nucleotidyltransferase"/>
    <property type="match status" value="1"/>
</dbReference>
<dbReference type="AlphaFoldDB" id="A0A942I4S7"/>
<organism evidence="2 3">
    <name type="scientific">Pseudaminobacter soli</name>
    <name type="common">ex Zhang et al. 2022</name>
    <dbReference type="NCBI Taxonomy" id="2831468"/>
    <lineage>
        <taxon>Bacteria</taxon>
        <taxon>Pseudomonadati</taxon>
        <taxon>Pseudomonadota</taxon>
        <taxon>Alphaproteobacteria</taxon>
        <taxon>Hyphomicrobiales</taxon>
        <taxon>Phyllobacteriaceae</taxon>
        <taxon>Pseudaminobacter</taxon>
    </lineage>
</organism>
<evidence type="ECO:0000256" key="1">
    <source>
        <dbReference type="ARBA" id="ARBA00023118"/>
    </source>
</evidence>
<name>A0A942I4S7_9HYPH</name>
<dbReference type="Gene3D" id="3.30.460.10">
    <property type="entry name" value="Beta Polymerase, domain 2"/>
    <property type="match status" value="1"/>
</dbReference>
<reference evidence="2" key="1">
    <citation type="submission" date="2021-04" db="EMBL/GenBank/DDBJ databases">
        <title>Pseudaminobacter soli sp. nov., isolated from paddy soil contaminated by heavy metals.</title>
        <authorList>
            <person name="Zhang K."/>
        </authorList>
    </citation>
    <scope>NUCLEOTIDE SEQUENCE</scope>
    <source>
        <strain evidence="2">19-2017</strain>
    </source>
</reference>
<dbReference type="InterPro" id="IPR043519">
    <property type="entry name" value="NT_sf"/>
</dbReference>
<gene>
    <name evidence="2" type="ORF">KEU06_25415</name>
</gene>
<keyword evidence="1" id="KW-0051">Antiviral defense</keyword>
<protein>
    <submittedName>
        <fullName evidence="2">Nucleotidyltransferase</fullName>
    </submittedName>
</protein>
<evidence type="ECO:0000313" key="3">
    <source>
        <dbReference type="Proteomes" id="UP000680348"/>
    </source>
</evidence>
<dbReference type="RefSeq" id="WP_188257496.1">
    <property type="nucleotide sequence ID" value="NZ_JABVCF010000017.1"/>
</dbReference>
<dbReference type="NCBIfam" id="NF041117">
    <property type="entry name" value="CBASS_cyclase_b"/>
    <property type="match status" value="1"/>
</dbReference>
<dbReference type="GO" id="GO:0051607">
    <property type="term" value="P:defense response to virus"/>
    <property type="evidence" value="ECO:0007669"/>
    <property type="project" value="UniProtKB-KW"/>
</dbReference>
<dbReference type="CDD" id="cd05400">
    <property type="entry name" value="NT_2-5OAS_ClassI-CCAase"/>
    <property type="match status" value="1"/>
</dbReference>
<evidence type="ECO:0000313" key="2">
    <source>
        <dbReference type="EMBL" id="MBS3651949.1"/>
    </source>
</evidence>
<dbReference type="Proteomes" id="UP000680348">
    <property type="component" value="Unassembled WGS sequence"/>
</dbReference>